<dbReference type="GO" id="GO:0015768">
    <property type="term" value="P:maltose transport"/>
    <property type="evidence" value="ECO:0007669"/>
    <property type="project" value="TreeGrafter"/>
</dbReference>
<sequence length="446" mass="48496">MKCLTTRRNLALISAASLMLTALSACSSKQVPDSKTNNTLVQTTSASQATSSEAKPAGKTVTLNFWHHYSAQSKENETLMNVLIPEFEKENPGYKINAVSHDWAGLHDKLLISASSKTLPDVARLDIAWVPELQKLNVLAPIDKEQVDFKQVKDSLLESAISTGKIKDNYYALTLNTNTKILFYNVEALEKAQVKAPATMAELVTAAAKLSGKNANGQQVWALNEPALSGWNVLPWIWSNGGDICDANNTKASGILNGPATVKAVQMLKDLYANKQFTGFNSGDIPMTDGFGTGRYLMLLEGPWKTAELKGAYPDFKYATCPIPKGEKGSVSVLGGEDIAMFNTANKEGAWKFMKFMTSEFAQTEMAKCGQIPVNNKVLASDVVKQADYAPFLEALKTAKARPQVATWTEIDNALQSTMTAIIKDGQDVQSSLDQLAKQVDELLAK</sequence>
<dbReference type="SUPFAM" id="SSF53850">
    <property type="entry name" value="Periplasmic binding protein-like II"/>
    <property type="match status" value="1"/>
</dbReference>
<dbReference type="GO" id="GO:0042956">
    <property type="term" value="P:maltodextrin transmembrane transport"/>
    <property type="evidence" value="ECO:0007669"/>
    <property type="project" value="TreeGrafter"/>
</dbReference>
<dbReference type="STRING" id="1497955.HMPREF1872_00249"/>
<dbReference type="PANTHER" id="PTHR30061">
    <property type="entry name" value="MALTOSE-BINDING PERIPLASMIC PROTEIN"/>
    <property type="match status" value="1"/>
</dbReference>
<evidence type="ECO:0000256" key="3">
    <source>
        <dbReference type="ARBA" id="ARBA00022729"/>
    </source>
</evidence>
<protein>
    <submittedName>
        <fullName evidence="5">ABC transporter, solute-binding protein</fullName>
    </submittedName>
</protein>
<feature type="signal peptide" evidence="4">
    <location>
        <begin position="1"/>
        <end position="24"/>
    </location>
</feature>
<dbReference type="GO" id="GO:1901982">
    <property type="term" value="F:maltose binding"/>
    <property type="evidence" value="ECO:0007669"/>
    <property type="project" value="TreeGrafter"/>
</dbReference>
<evidence type="ECO:0000313" key="5">
    <source>
        <dbReference type="EMBL" id="KXB42563.1"/>
    </source>
</evidence>
<evidence type="ECO:0000256" key="4">
    <source>
        <dbReference type="SAM" id="SignalP"/>
    </source>
</evidence>
<proteinExistence type="inferred from homology"/>
<gene>
    <name evidence="5" type="ORF">HMPREF1872_00249</name>
</gene>
<dbReference type="PANTHER" id="PTHR30061:SF50">
    <property type="entry name" value="MALTOSE_MALTODEXTRIN-BINDING PERIPLASMIC PROTEIN"/>
    <property type="match status" value="1"/>
</dbReference>
<dbReference type="InterPro" id="IPR006059">
    <property type="entry name" value="SBP"/>
</dbReference>
<evidence type="ECO:0000256" key="1">
    <source>
        <dbReference type="ARBA" id="ARBA00008520"/>
    </source>
</evidence>
<keyword evidence="6" id="KW-1185">Reference proteome</keyword>
<evidence type="ECO:0000256" key="2">
    <source>
        <dbReference type="ARBA" id="ARBA00022448"/>
    </source>
</evidence>
<feature type="chain" id="PRO_5039098446" evidence="4">
    <location>
        <begin position="25"/>
        <end position="446"/>
    </location>
</feature>
<comment type="similarity">
    <text evidence="1">Belongs to the bacterial solute-binding protein 1 family.</text>
</comment>
<dbReference type="RefSeq" id="WP_066712709.1">
    <property type="nucleotide sequence ID" value="NZ_JARFNM010000001.1"/>
</dbReference>
<keyword evidence="2" id="KW-0813">Transport</keyword>
<dbReference type="EMBL" id="LSCV01000002">
    <property type="protein sequence ID" value="KXB42563.1"/>
    <property type="molecule type" value="Genomic_DNA"/>
</dbReference>
<dbReference type="AlphaFoldDB" id="A0A133YHA3"/>
<dbReference type="Proteomes" id="UP000070080">
    <property type="component" value="Unassembled WGS sequence"/>
</dbReference>
<reference evidence="6" key="1">
    <citation type="submission" date="2016-01" db="EMBL/GenBank/DDBJ databases">
        <authorList>
            <person name="Mitreva M."/>
            <person name="Pepin K.H."/>
            <person name="Mihindukulasuriya K.A."/>
            <person name="Fulton R."/>
            <person name="Fronick C."/>
            <person name="O'Laughlin M."/>
            <person name="Miner T."/>
            <person name="Herter B."/>
            <person name="Rosa B.A."/>
            <person name="Cordes M."/>
            <person name="Tomlinson C."/>
            <person name="Wollam A."/>
            <person name="Palsikar V.B."/>
            <person name="Mardis E.R."/>
            <person name="Wilson R.K."/>
        </authorList>
    </citation>
    <scope>NUCLEOTIDE SEQUENCE [LARGE SCALE GENOMIC DNA]</scope>
    <source>
        <strain evidence="6">KA00274</strain>
    </source>
</reference>
<dbReference type="Gene3D" id="3.40.190.10">
    <property type="entry name" value="Periplasmic binding protein-like II"/>
    <property type="match status" value="2"/>
</dbReference>
<dbReference type="GO" id="GO:0055052">
    <property type="term" value="C:ATP-binding cassette (ABC) transporter complex, substrate-binding subunit-containing"/>
    <property type="evidence" value="ECO:0007669"/>
    <property type="project" value="TreeGrafter"/>
</dbReference>
<organism evidence="5 6">
    <name type="scientific">Amygdalobacter nucleatus</name>
    <dbReference type="NCBI Taxonomy" id="3029274"/>
    <lineage>
        <taxon>Bacteria</taxon>
        <taxon>Bacillati</taxon>
        <taxon>Bacillota</taxon>
        <taxon>Clostridia</taxon>
        <taxon>Eubacteriales</taxon>
        <taxon>Oscillospiraceae</taxon>
        <taxon>Amygdalobacter</taxon>
    </lineage>
</organism>
<evidence type="ECO:0000313" key="6">
    <source>
        <dbReference type="Proteomes" id="UP000070080"/>
    </source>
</evidence>
<dbReference type="PROSITE" id="PS51257">
    <property type="entry name" value="PROKAR_LIPOPROTEIN"/>
    <property type="match status" value="1"/>
</dbReference>
<name>A0A133YHA3_9FIRM</name>
<keyword evidence="3 4" id="KW-0732">Signal</keyword>
<accession>A0A133YHA3</accession>
<dbReference type="Pfam" id="PF13416">
    <property type="entry name" value="SBP_bac_8"/>
    <property type="match status" value="1"/>
</dbReference>
<comment type="caution">
    <text evidence="5">The sequence shown here is derived from an EMBL/GenBank/DDBJ whole genome shotgun (WGS) entry which is preliminary data.</text>
</comment>
<dbReference type="OrthoDB" id="41208at2"/>